<evidence type="ECO:0000313" key="5">
    <source>
        <dbReference type="Proteomes" id="UP000231409"/>
    </source>
</evidence>
<accession>A0A2G1URF2</accession>
<keyword evidence="5" id="KW-1185">Reference proteome</keyword>
<dbReference type="InterPro" id="IPR036217">
    <property type="entry name" value="MethylDNA_cys_MeTrfase_DNAb"/>
</dbReference>
<keyword evidence="2" id="KW-0472">Membrane</keyword>
<dbReference type="Proteomes" id="UP000231409">
    <property type="component" value="Unassembled WGS sequence"/>
</dbReference>
<keyword evidence="2" id="KW-1133">Transmembrane helix</keyword>
<reference evidence="4 5" key="1">
    <citation type="submission" date="2017-09" db="EMBL/GenBank/DDBJ databases">
        <title>The draft genome sequences of Marinobacter sp. PWS21.</title>
        <authorList>
            <person name="Cao J."/>
        </authorList>
    </citation>
    <scope>NUCLEOTIDE SEQUENCE [LARGE SCALE GENOMIC DNA]</scope>
    <source>
        <strain evidence="4 5">PWS21</strain>
    </source>
</reference>
<dbReference type="InterPro" id="IPR052520">
    <property type="entry name" value="ATL_DNA_repair"/>
</dbReference>
<dbReference type="Pfam" id="PF01035">
    <property type="entry name" value="DNA_binding_1"/>
    <property type="match status" value="1"/>
</dbReference>
<keyword evidence="1" id="KW-0227">DNA damage</keyword>
<dbReference type="InterPro" id="IPR014048">
    <property type="entry name" value="MethylDNA_cys_MeTrfase_DNA-bd"/>
</dbReference>
<keyword evidence="4" id="KW-0489">Methyltransferase</keyword>
<gene>
    <name evidence="4" type="ORF">CLH61_00500</name>
</gene>
<organism evidence="4 5">
    <name type="scientific">Marinobacter profundi</name>
    <dbReference type="NCBI Taxonomy" id="2666256"/>
    <lineage>
        <taxon>Bacteria</taxon>
        <taxon>Pseudomonadati</taxon>
        <taxon>Pseudomonadota</taxon>
        <taxon>Gammaproteobacteria</taxon>
        <taxon>Pseudomonadales</taxon>
        <taxon>Marinobacteraceae</taxon>
        <taxon>Marinobacter</taxon>
    </lineage>
</organism>
<protein>
    <submittedName>
        <fullName evidence="4">Cysteine methyltransferase</fullName>
    </submittedName>
</protein>
<evidence type="ECO:0000256" key="2">
    <source>
        <dbReference type="SAM" id="Phobius"/>
    </source>
</evidence>
<dbReference type="GO" id="GO:0032259">
    <property type="term" value="P:methylation"/>
    <property type="evidence" value="ECO:0007669"/>
    <property type="project" value="UniProtKB-KW"/>
</dbReference>
<sequence length="110" mass="12178">MQPDRDTATEPTREQKIWQVVLAIPAGMVASYGQVAAMAGLGRQARFVGRALGKLPAGHSVPWFRVLRSTGQIAFPPDSPAYERQVDLLRQDGVEVVNGRVSMSRYRWTP</sequence>
<dbReference type="CDD" id="cd06445">
    <property type="entry name" value="ATase"/>
    <property type="match status" value="1"/>
</dbReference>
<keyword evidence="2" id="KW-0812">Transmembrane</keyword>
<dbReference type="PANTHER" id="PTHR42942:SF1">
    <property type="entry name" value="ALKYLTRANSFERASE-LIKE PROTEIN 1"/>
    <property type="match status" value="1"/>
</dbReference>
<proteinExistence type="predicted"/>
<dbReference type="PANTHER" id="PTHR42942">
    <property type="entry name" value="6-O-METHYLGUANINE DNA METHYLTRANSFERASE"/>
    <property type="match status" value="1"/>
</dbReference>
<dbReference type="SUPFAM" id="SSF46767">
    <property type="entry name" value="Methylated DNA-protein cysteine methyltransferase, C-terminal domain"/>
    <property type="match status" value="1"/>
</dbReference>
<evidence type="ECO:0000313" key="4">
    <source>
        <dbReference type="EMBL" id="PHQ17076.1"/>
    </source>
</evidence>
<dbReference type="GO" id="GO:0008168">
    <property type="term" value="F:methyltransferase activity"/>
    <property type="evidence" value="ECO:0007669"/>
    <property type="project" value="UniProtKB-KW"/>
</dbReference>
<comment type="caution">
    <text evidence="4">The sequence shown here is derived from an EMBL/GenBank/DDBJ whole genome shotgun (WGS) entry which is preliminary data.</text>
</comment>
<keyword evidence="4" id="KW-0808">Transferase</keyword>
<evidence type="ECO:0000256" key="1">
    <source>
        <dbReference type="ARBA" id="ARBA00022763"/>
    </source>
</evidence>
<dbReference type="RefSeq" id="WP_099612755.1">
    <property type="nucleotide sequence ID" value="NZ_KZ319367.1"/>
</dbReference>
<feature type="domain" description="Methylated-DNA-[protein]-cysteine S-methyltransferase DNA binding" evidence="3">
    <location>
        <begin position="14"/>
        <end position="94"/>
    </location>
</feature>
<feature type="transmembrane region" description="Helical" evidence="2">
    <location>
        <begin position="20"/>
        <end position="41"/>
    </location>
</feature>
<evidence type="ECO:0000259" key="3">
    <source>
        <dbReference type="Pfam" id="PF01035"/>
    </source>
</evidence>
<dbReference type="GO" id="GO:0006281">
    <property type="term" value="P:DNA repair"/>
    <property type="evidence" value="ECO:0007669"/>
    <property type="project" value="InterPro"/>
</dbReference>
<dbReference type="Gene3D" id="1.10.10.10">
    <property type="entry name" value="Winged helix-like DNA-binding domain superfamily/Winged helix DNA-binding domain"/>
    <property type="match status" value="1"/>
</dbReference>
<dbReference type="EMBL" id="NTFH01000001">
    <property type="protein sequence ID" value="PHQ17076.1"/>
    <property type="molecule type" value="Genomic_DNA"/>
</dbReference>
<name>A0A2G1URF2_9GAMM</name>
<dbReference type="InterPro" id="IPR036388">
    <property type="entry name" value="WH-like_DNA-bd_sf"/>
</dbReference>
<dbReference type="AlphaFoldDB" id="A0A2G1URF2"/>